<organism evidence="2 3">
    <name type="scientific">Penicillium daleae</name>
    <dbReference type="NCBI Taxonomy" id="63821"/>
    <lineage>
        <taxon>Eukaryota</taxon>
        <taxon>Fungi</taxon>
        <taxon>Dikarya</taxon>
        <taxon>Ascomycota</taxon>
        <taxon>Pezizomycotina</taxon>
        <taxon>Eurotiomycetes</taxon>
        <taxon>Eurotiomycetidae</taxon>
        <taxon>Eurotiales</taxon>
        <taxon>Aspergillaceae</taxon>
        <taxon>Penicillium</taxon>
    </lineage>
</organism>
<sequence>MTLGNTTFEFEEEESAALFLAFHGELCEAPELDTGLPISNISEQPTTVVPLATLIVNDHISDSTTCNSVSNDSASESKESATGQYTPPTPVCDSPSPGPALDTPPAPAHVNKHDQLQEPRDPSTPMMVNILAQNIHEEWVRLNDFSSTSLPSPADLLMDDRRVEPPFELAMYHPIHFHGHTPMLRPIDFGQFYPHLMFFTPMGYPPTYPVPRPVPQLPPVSNKRSFQFVDPEIPQNFVANPNNHGRWQYDRQGNRHYLNAPKRSRTD</sequence>
<reference evidence="2" key="1">
    <citation type="submission" date="2022-12" db="EMBL/GenBank/DDBJ databases">
        <authorList>
            <person name="Petersen C."/>
        </authorList>
    </citation>
    <scope>NUCLEOTIDE SEQUENCE</scope>
    <source>
        <strain evidence="2">IBT 16125</strain>
    </source>
</reference>
<evidence type="ECO:0000313" key="3">
    <source>
        <dbReference type="Proteomes" id="UP001213681"/>
    </source>
</evidence>
<name>A0AAD6C8L2_9EURO</name>
<dbReference type="EMBL" id="JAPVEA010000005">
    <property type="protein sequence ID" value="KAJ5454333.1"/>
    <property type="molecule type" value="Genomic_DNA"/>
</dbReference>
<feature type="compositionally biased region" description="Basic and acidic residues" evidence="1">
    <location>
        <begin position="111"/>
        <end position="121"/>
    </location>
</feature>
<feature type="compositionally biased region" description="Pro residues" evidence="1">
    <location>
        <begin position="96"/>
        <end position="107"/>
    </location>
</feature>
<dbReference type="RefSeq" id="XP_056767289.1">
    <property type="nucleotide sequence ID" value="XM_056908671.1"/>
</dbReference>
<comment type="caution">
    <text evidence="2">The sequence shown here is derived from an EMBL/GenBank/DDBJ whole genome shotgun (WGS) entry which is preliminary data.</text>
</comment>
<protein>
    <submittedName>
        <fullName evidence="2">Uncharacterized protein</fullName>
    </submittedName>
</protein>
<gene>
    <name evidence="2" type="ORF">N7458_005289</name>
</gene>
<evidence type="ECO:0000313" key="2">
    <source>
        <dbReference type="EMBL" id="KAJ5454333.1"/>
    </source>
</evidence>
<feature type="region of interest" description="Disordered" evidence="1">
    <location>
        <begin position="62"/>
        <end position="124"/>
    </location>
</feature>
<reference evidence="2" key="2">
    <citation type="journal article" date="2023" name="IMA Fungus">
        <title>Comparative genomic study of the Penicillium genus elucidates a diverse pangenome and 15 lateral gene transfer events.</title>
        <authorList>
            <person name="Petersen C."/>
            <person name="Sorensen T."/>
            <person name="Nielsen M.R."/>
            <person name="Sondergaard T.E."/>
            <person name="Sorensen J.L."/>
            <person name="Fitzpatrick D.A."/>
            <person name="Frisvad J.C."/>
            <person name="Nielsen K.L."/>
        </authorList>
    </citation>
    <scope>NUCLEOTIDE SEQUENCE</scope>
    <source>
        <strain evidence="2">IBT 16125</strain>
    </source>
</reference>
<dbReference type="Proteomes" id="UP001213681">
    <property type="component" value="Unassembled WGS sequence"/>
</dbReference>
<proteinExistence type="predicted"/>
<dbReference type="AlphaFoldDB" id="A0AAD6C8L2"/>
<feature type="compositionally biased region" description="Polar residues" evidence="1">
    <location>
        <begin position="62"/>
        <end position="86"/>
    </location>
</feature>
<keyword evidence="3" id="KW-1185">Reference proteome</keyword>
<accession>A0AAD6C8L2</accession>
<dbReference type="GeneID" id="81598914"/>
<evidence type="ECO:0000256" key="1">
    <source>
        <dbReference type="SAM" id="MobiDB-lite"/>
    </source>
</evidence>